<gene>
    <name evidence="2" type="primary">FDCSP-L</name>
</gene>
<dbReference type="EMBL" id="KP715960">
    <property type="protein sequence ID" value="AKT95056.1"/>
    <property type="molecule type" value="mRNA"/>
</dbReference>
<sequence length="91" mass="9851">MKTLFVLACILVVILPLEASSSESKERRYFNRFCPPCPPCPQLADYPPVAQPPFSWPFYQPIPGAPLPPGAQFLPGVPLPPGAPFPPPPQG</sequence>
<keyword evidence="1" id="KW-0732">Signal</keyword>
<feature type="signal peptide" evidence="1">
    <location>
        <begin position="1"/>
        <end position="19"/>
    </location>
</feature>
<feature type="chain" id="PRO_5005461029" evidence="1">
    <location>
        <begin position="20"/>
        <end position="91"/>
    </location>
</feature>
<organism evidence="2">
    <name type="scientific">Tarentola mauritanica</name>
    <name type="common">Common wall gecko</name>
    <name type="synonym">Lacerta mauritanica</name>
    <dbReference type="NCBI Taxonomy" id="8569"/>
    <lineage>
        <taxon>Eukaryota</taxon>
        <taxon>Metazoa</taxon>
        <taxon>Chordata</taxon>
        <taxon>Craniata</taxon>
        <taxon>Vertebrata</taxon>
        <taxon>Euteleostomi</taxon>
        <taxon>Lepidosauria</taxon>
        <taxon>Squamata</taxon>
        <taxon>Bifurcata</taxon>
        <taxon>Gekkota</taxon>
        <taxon>Phyllodactylidae</taxon>
        <taxon>Tarentola</taxon>
    </lineage>
</organism>
<accession>A0A0K1HS22</accession>
<dbReference type="AlphaFoldDB" id="A0A0K1HS22"/>
<proteinExistence type="evidence at transcript level"/>
<protein>
    <submittedName>
        <fullName evidence="2">Follicular dendritic cell secreted peptide-like protein</fullName>
    </submittedName>
</protein>
<reference evidence="2" key="1">
    <citation type="submission" date="2015-01" db="EMBL/GenBank/DDBJ databases">
        <title>The origin, evolution and function of the follicular dendritic cell peptide (FDC-SP).</title>
        <authorList>
            <person name="Gasse B."/>
            <person name="Silvent J."/>
            <person name="Lafont A.-G."/>
            <person name="Sire J.-Y."/>
        </authorList>
    </citation>
    <scope>NUCLEOTIDE SEQUENCE</scope>
</reference>
<evidence type="ECO:0000256" key="1">
    <source>
        <dbReference type="SAM" id="SignalP"/>
    </source>
</evidence>
<evidence type="ECO:0000313" key="2">
    <source>
        <dbReference type="EMBL" id="AKT95056.1"/>
    </source>
</evidence>
<name>A0A0K1HS22_TARMA</name>